<keyword evidence="5" id="KW-1185">Reference proteome</keyword>
<keyword evidence="1" id="KW-0472">Membrane</keyword>
<dbReference type="OrthoDB" id="2725974at2"/>
<dbReference type="Proteomes" id="UP000448943">
    <property type="component" value="Unassembled WGS sequence"/>
</dbReference>
<evidence type="ECO:0000313" key="5">
    <source>
        <dbReference type="Proteomes" id="UP000448943"/>
    </source>
</evidence>
<feature type="transmembrane region" description="Helical" evidence="1">
    <location>
        <begin position="12"/>
        <end position="34"/>
    </location>
</feature>
<dbReference type="InterPro" id="IPR040680">
    <property type="entry name" value="DUF5643"/>
</dbReference>
<evidence type="ECO:0000313" key="4">
    <source>
        <dbReference type="EMBL" id="NBI28771.1"/>
    </source>
</evidence>
<evidence type="ECO:0000259" key="3">
    <source>
        <dbReference type="Pfam" id="PF18705"/>
    </source>
</evidence>
<sequence>MEREKKRKKVIVFCSVCCILALTIITIWKLPIFFVEESNRNEINKLIQFENGLLTAVEYNFIQKIEKSDVQEEIKITVDSVIIDEAKMVVFYTMEGVKDFKRVFSKSVELLKTNGESYGAGSTYGSPVHNNEQSNIIYDRIDFYFNDKNIPEDMILKLKVEAGDNLSESKELASTWSIPFQVDKKQFENKNRFYSINQTVQIEGQSFTFHELIIYPTRSEIRVTFDDNNSKKIFGLEDLRITDNEGNVFETISNGFTASYLSENEHLLFLESNYFEDPKEMFIDVSTIRAVDKSAMQFQVDLTQKDLGETSNENIVLSSIEDNDEILVLVFSITRDDSLSLSESMYTNLESDFIDASGKKYEVESIGYSLRENTEELLVDIPKSEYTYPITFTLADFPLVIDGDVRIKIK</sequence>
<dbReference type="EMBL" id="SIJB01000017">
    <property type="protein sequence ID" value="NBI28771.1"/>
    <property type="molecule type" value="Genomic_DNA"/>
</dbReference>
<dbReference type="Pfam" id="PF13786">
    <property type="entry name" value="DUF4179"/>
    <property type="match status" value="1"/>
</dbReference>
<gene>
    <name evidence="4" type="ORF">ERL59_07350</name>
</gene>
<organism evidence="4 5">
    <name type="scientific">Chengkuizengella marina</name>
    <dbReference type="NCBI Taxonomy" id="2507566"/>
    <lineage>
        <taxon>Bacteria</taxon>
        <taxon>Bacillati</taxon>
        <taxon>Bacillota</taxon>
        <taxon>Bacilli</taxon>
        <taxon>Bacillales</taxon>
        <taxon>Paenibacillaceae</taxon>
        <taxon>Chengkuizengella</taxon>
    </lineage>
</organism>
<keyword evidence="1" id="KW-1133">Transmembrane helix</keyword>
<dbReference type="AlphaFoldDB" id="A0A6N9PZ12"/>
<accession>A0A6N9PZ12</accession>
<dbReference type="InterPro" id="IPR025436">
    <property type="entry name" value="DUF4179"/>
</dbReference>
<protein>
    <submittedName>
        <fullName evidence="4">DUF4179 domain-containing protein</fullName>
    </submittedName>
</protein>
<dbReference type="Pfam" id="PF18705">
    <property type="entry name" value="DUF5643"/>
    <property type="match status" value="1"/>
</dbReference>
<dbReference type="Gene3D" id="2.60.40.1630">
    <property type="entry name" value="bacillus anthracis domain"/>
    <property type="match status" value="1"/>
</dbReference>
<feature type="domain" description="DUF5643" evidence="3">
    <location>
        <begin position="193"/>
        <end position="297"/>
    </location>
</feature>
<keyword evidence="1" id="KW-0812">Transmembrane</keyword>
<name>A0A6N9PZ12_9BACL</name>
<reference evidence="4 5" key="1">
    <citation type="submission" date="2019-01" db="EMBL/GenBank/DDBJ databases">
        <title>Chengkuizengella sp. nov., isolated from deep-sea sediment of East Pacific Ocean.</title>
        <authorList>
            <person name="Yang J."/>
            <person name="Lai Q."/>
            <person name="Shao Z."/>
        </authorList>
    </citation>
    <scope>NUCLEOTIDE SEQUENCE [LARGE SCALE GENOMIC DNA]</scope>
    <source>
        <strain evidence="4 5">YPA3-1-1</strain>
    </source>
</reference>
<feature type="domain" description="DUF4179" evidence="2">
    <location>
        <begin position="5"/>
        <end position="95"/>
    </location>
</feature>
<proteinExistence type="predicted"/>
<dbReference type="RefSeq" id="WP_160645560.1">
    <property type="nucleotide sequence ID" value="NZ_SIJB01000017.1"/>
</dbReference>
<evidence type="ECO:0000259" key="2">
    <source>
        <dbReference type="Pfam" id="PF13786"/>
    </source>
</evidence>
<comment type="caution">
    <text evidence="4">The sequence shown here is derived from an EMBL/GenBank/DDBJ whole genome shotgun (WGS) entry which is preliminary data.</text>
</comment>
<evidence type="ECO:0000256" key="1">
    <source>
        <dbReference type="SAM" id="Phobius"/>
    </source>
</evidence>